<keyword evidence="4" id="KW-1185">Reference proteome</keyword>
<dbReference type="PANTHER" id="PTHR48081">
    <property type="entry name" value="AB HYDROLASE SUPERFAMILY PROTEIN C4A8.06C"/>
    <property type="match status" value="1"/>
</dbReference>
<dbReference type="Gene3D" id="3.40.50.1820">
    <property type="entry name" value="alpha/beta hydrolase"/>
    <property type="match status" value="1"/>
</dbReference>
<reference evidence="3" key="1">
    <citation type="submission" date="2022-05" db="EMBL/GenBank/DDBJ databases">
        <title>An RpoN-dependent PEP-CTERM gene is involved in floc formation of an Aquincola tertiaricarbonis strain.</title>
        <authorList>
            <person name="Qiu D."/>
            <person name="Xia M."/>
        </authorList>
    </citation>
    <scope>NUCLEOTIDE SEQUENCE</scope>
    <source>
        <strain evidence="3">RN12</strain>
    </source>
</reference>
<gene>
    <name evidence="3" type="ORF">MW290_09765</name>
</gene>
<evidence type="ECO:0000259" key="2">
    <source>
        <dbReference type="Pfam" id="PF20434"/>
    </source>
</evidence>
<dbReference type="RefSeq" id="WP_250194476.1">
    <property type="nucleotide sequence ID" value="NZ_CP097635.1"/>
</dbReference>
<evidence type="ECO:0000313" key="3">
    <source>
        <dbReference type="EMBL" id="URI06212.1"/>
    </source>
</evidence>
<dbReference type="InterPro" id="IPR029058">
    <property type="entry name" value="AB_hydrolase_fold"/>
</dbReference>
<dbReference type="InterPro" id="IPR050300">
    <property type="entry name" value="GDXG_lipolytic_enzyme"/>
</dbReference>
<dbReference type="GO" id="GO:0016787">
    <property type="term" value="F:hydrolase activity"/>
    <property type="evidence" value="ECO:0007669"/>
    <property type="project" value="UniProtKB-KW"/>
</dbReference>
<organism evidence="3 4">
    <name type="scientific">Aquincola tertiaricarbonis</name>
    <dbReference type="NCBI Taxonomy" id="391953"/>
    <lineage>
        <taxon>Bacteria</taxon>
        <taxon>Pseudomonadati</taxon>
        <taxon>Pseudomonadota</taxon>
        <taxon>Betaproteobacteria</taxon>
        <taxon>Burkholderiales</taxon>
        <taxon>Sphaerotilaceae</taxon>
        <taxon>Aquincola</taxon>
    </lineage>
</organism>
<dbReference type="Pfam" id="PF20434">
    <property type="entry name" value="BD-FAE"/>
    <property type="match status" value="1"/>
</dbReference>
<dbReference type="EMBL" id="CP097635">
    <property type="protein sequence ID" value="URI06212.1"/>
    <property type="molecule type" value="Genomic_DNA"/>
</dbReference>
<dbReference type="PANTHER" id="PTHR48081:SF33">
    <property type="entry name" value="KYNURENINE FORMAMIDASE"/>
    <property type="match status" value="1"/>
</dbReference>
<dbReference type="InterPro" id="IPR049492">
    <property type="entry name" value="BD-FAE-like_dom"/>
</dbReference>
<keyword evidence="1 3" id="KW-0378">Hydrolase</keyword>
<feature type="domain" description="BD-FAE-like" evidence="2">
    <location>
        <begin position="70"/>
        <end position="164"/>
    </location>
</feature>
<evidence type="ECO:0000313" key="4">
    <source>
        <dbReference type="Proteomes" id="UP001056201"/>
    </source>
</evidence>
<evidence type="ECO:0000256" key="1">
    <source>
        <dbReference type="ARBA" id="ARBA00022801"/>
    </source>
</evidence>
<proteinExistence type="predicted"/>
<dbReference type="Proteomes" id="UP001056201">
    <property type="component" value="Chromosome 1"/>
</dbReference>
<accession>A0ABY4S2L5</accession>
<dbReference type="SUPFAM" id="SSF53474">
    <property type="entry name" value="alpha/beta-Hydrolases"/>
    <property type="match status" value="1"/>
</dbReference>
<protein>
    <submittedName>
        <fullName evidence="3">Alpha/beta hydrolase</fullName>
    </submittedName>
</protein>
<name>A0ABY4S2L5_AQUTE</name>
<sequence>MTMPRPLFRGFTTQAEIDAQYNASAAVADAAAEARHYVERSALARSSLPCTLDVPFGPTLAETLDIFPAERPDAPVFVFIHGGYWRSLSAKEFSCVALGLRQRGITTVATNYALCPQVTIDEIVRQTRAALAWVLRHIGQHGGDPRRVAIGGHSAGGHLTAMALQTRWQEDYGLPADPFRAAVLVSGLYELEPLRYSYLQPMIQLDDGIIRRNSPTFGVRPCSTPALITWGADEPPEFERQALGYHAAWQAAGNTAELLPQAGKHHFSAIHGFEDPDSPLCRWVAERLGAVA</sequence>